<keyword evidence="3" id="KW-0479">Metal-binding</keyword>
<evidence type="ECO:0000256" key="4">
    <source>
        <dbReference type="ARBA" id="ARBA00022842"/>
    </source>
</evidence>
<feature type="region of interest" description="Disordered" evidence="5">
    <location>
        <begin position="1"/>
        <end position="29"/>
    </location>
</feature>
<keyword evidence="2" id="KW-0808">Transferase</keyword>
<keyword evidence="7" id="KW-1185">Reference proteome</keyword>
<accession>A0AAW1WP75</accession>
<dbReference type="SUPFAM" id="SSF53335">
    <property type="entry name" value="S-adenosyl-L-methionine-dependent methyltransferases"/>
    <property type="match status" value="1"/>
</dbReference>
<dbReference type="Gene3D" id="1.10.1200.270">
    <property type="entry name" value="Methyltransferase, alpha-helical capping domain"/>
    <property type="match status" value="1"/>
</dbReference>
<dbReference type="AlphaFoldDB" id="A0AAW1WP75"/>
<evidence type="ECO:0000313" key="7">
    <source>
        <dbReference type="Proteomes" id="UP001457282"/>
    </source>
</evidence>
<dbReference type="Proteomes" id="UP001457282">
    <property type="component" value="Unassembled WGS sequence"/>
</dbReference>
<feature type="compositionally biased region" description="Polar residues" evidence="5">
    <location>
        <begin position="1"/>
        <end position="10"/>
    </location>
</feature>
<dbReference type="Pfam" id="PF03492">
    <property type="entry name" value="Methyltransf_7"/>
    <property type="match status" value="1"/>
</dbReference>
<keyword evidence="1" id="KW-0489">Methyltransferase</keyword>
<dbReference type="PANTHER" id="PTHR31009">
    <property type="entry name" value="S-ADENOSYL-L-METHIONINE:CARBOXYL METHYLTRANSFERASE FAMILY PROTEIN"/>
    <property type="match status" value="1"/>
</dbReference>
<dbReference type="InterPro" id="IPR042086">
    <property type="entry name" value="MeTrfase_capping"/>
</dbReference>
<gene>
    <name evidence="6" type="ORF">M0R45_023056</name>
</gene>
<organism evidence="6 7">
    <name type="scientific">Rubus argutus</name>
    <name type="common">Southern blackberry</name>
    <dbReference type="NCBI Taxonomy" id="59490"/>
    <lineage>
        <taxon>Eukaryota</taxon>
        <taxon>Viridiplantae</taxon>
        <taxon>Streptophyta</taxon>
        <taxon>Embryophyta</taxon>
        <taxon>Tracheophyta</taxon>
        <taxon>Spermatophyta</taxon>
        <taxon>Magnoliopsida</taxon>
        <taxon>eudicotyledons</taxon>
        <taxon>Gunneridae</taxon>
        <taxon>Pentapetalae</taxon>
        <taxon>rosids</taxon>
        <taxon>fabids</taxon>
        <taxon>Rosales</taxon>
        <taxon>Rosaceae</taxon>
        <taxon>Rosoideae</taxon>
        <taxon>Rosoideae incertae sedis</taxon>
        <taxon>Rubus</taxon>
    </lineage>
</organism>
<keyword evidence="4" id="KW-0460">Magnesium</keyword>
<dbReference type="GO" id="GO:0046872">
    <property type="term" value="F:metal ion binding"/>
    <property type="evidence" value="ECO:0007669"/>
    <property type="project" value="UniProtKB-KW"/>
</dbReference>
<dbReference type="Gene3D" id="3.40.50.150">
    <property type="entry name" value="Vaccinia Virus protein VP39"/>
    <property type="match status" value="1"/>
</dbReference>
<dbReference type="InterPro" id="IPR005299">
    <property type="entry name" value="MeTrfase_7"/>
</dbReference>
<evidence type="ECO:0000256" key="2">
    <source>
        <dbReference type="ARBA" id="ARBA00022679"/>
    </source>
</evidence>
<evidence type="ECO:0000256" key="5">
    <source>
        <dbReference type="SAM" id="MobiDB-lite"/>
    </source>
</evidence>
<dbReference type="GO" id="GO:0032259">
    <property type="term" value="P:methylation"/>
    <property type="evidence" value="ECO:0007669"/>
    <property type="project" value="UniProtKB-KW"/>
</dbReference>
<dbReference type="EMBL" id="JBEDUW010000005">
    <property type="protein sequence ID" value="KAK9925791.1"/>
    <property type="molecule type" value="Genomic_DNA"/>
</dbReference>
<sequence length="361" mass="40013">MAAENTSQVTEAHPMEGGDGPNSYAKNSTCQRDGVDAAIELMSKAIAEKLDIEISPSNTFRIADLGCSVGPNTFLAVEIILEAVKPKFQSQGLNSQILEFHVFFNDHTSNDFNMLFKTLPQNRQYYAAGVPGSFYGRLFPNASIHIAHSSYAIQWLSRVPKAVVDSNSPAWNKGRIHYSNSPDEVLRAYETQYTEDMECFLHARAQEIAYGGLMILNFPGPPNGTPHSDASPNVIFQLLGSSLMDLVRKGVVSEEKVDSLNIPTYCRSPQELVAVVERNGCFSIEIMVDLPLPLVHDPILMAQLITSHMRAGMEGDLRKQFGEEILDDLFDLYRKKCVEHASTLDSGKAVNFLVVLRRKAD</sequence>
<evidence type="ECO:0000256" key="3">
    <source>
        <dbReference type="ARBA" id="ARBA00022723"/>
    </source>
</evidence>
<name>A0AAW1WP75_RUBAR</name>
<dbReference type="InterPro" id="IPR029063">
    <property type="entry name" value="SAM-dependent_MTases_sf"/>
</dbReference>
<comment type="caution">
    <text evidence="6">The sequence shown here is derived from an EMBL/GenBank/DDBJ whole genome shotgun (WGS) entry which is preliminary data.</text>
</comment>
<evidence type="ECO:0000256" key="1">
    <source>
        <dbReference type="ARBA" id="ARBA00022603"/>
    </source>
</evidence>
<proteinExistence type="predicted"/>
<evidence type="ECO:0000313" key="6">
    <source>
        <dbReference type="EMBL" id="KAK9925791.1"/>
    </source>
</evidence>
<reference evidence="6 7" key="1">
    <citation type="journal article" date="2023" name="G3 (Bethesda)">
        <title>A chromosome-length genome assembly and annotation of blackberry (Rubus argutus, cv. 'Hillquist').</title>
        <authorList>
            <person name="Bruna T."/>
            <person name="Aryal R."/>
            <person name="Dudchenko O."/>
            <person name="Sargent D.J."/>
            <person name="Mead D."/>
            <person name="Buti M."/>
            <person name="Cavallini A."/>
            <person name="Hytonen T."/>
            <person name="Andres J."/>
            <person name="Pham M."/>
            <person name="Weisz D."/>
            <person name="Mascagni F."/>
            <person name="Usai G."/>
            <person name="Natali L."/>
            <person name="Bassil N."/>
            <person name="Fernandez G.E."/>
            <person name="Lomsadze A."/>
            <person name="Armour M."/>
            <person name="Olukolu B."/>
            <person name="Poorten T."/>
            <person name="Britton C."/>
            <person name="Davik J."/>
            <person name="Ashrafi H."/>
            <person name="Aiden E.L."/>
            <person name="Borodovsky M."/>
            <person name="Worthington M."/>
        </authorList>
    </citation>
    <scope>NUCLEOTIDE SEQUENCE [LARGE SCALE GENOMIC DNA]</scope>
    <source>
        <strain evidence="6">PI 553951</strain>
    </source>
</reference>
<dbReference type="GO" id="GO:0008168">
    <property type="term" value="F:methyltransferase activity"/>
    <property type="evidence" value="ECO:0007669"/>
    <property type="project" value="UniProtKB-KW"/>
</dbReference>
<protein>
    <submittedName>
        <fullName evidence="6">Uncharacterized protein</fullName>
    </submittedName>
</protein>